<dbReference type="Gene3D" id="3.40.50.850">
    <property type="entry name" value="Isochorismatase-like"/>
    <property type="match status" value="1"/>
</dbReference>
<dbReference type="Pfam" id="PF00857">
    <property type="entry name" value="Isochorismatase"/>
    <property type="match status" value="1"/>
</dbReference>
<organism evidence="3 4">
    <name type="scientific">Deinococcus roseus</name>
    <dbReference type="NCBI Taxonomy" id="392414"/>
    <lineage>
        <taxon>Bacteria</taxon>
        <taxon>Thermotogati</taxon>
        <taxon>Deinococcota</taxon>
        <taxon>Deinococci</taxon>
        <taxon>Deinococcales</taxon>
        <taxon>Deinococcaceae</taxon>
        <taxon>Deinococcus</taxon>
    </lineage>
</organism>
<dbReference type="RefSeq" id="WP_189003414.1">
    <property type="nucleotide sequence ID" value="NZ_BMOD01000010.1"/>
</dbReference>
<dbReference type="PANTHER" id="PTHR43540">
    <property type="entry name" value="PEROXYUREIDOACRYLATE/UREIDOACRYLATE AMIDOHYDROLASE-RELATED"/>
    <property type="match status" value="1"/>
</dbReference>
<evidence type="ECO:0000259" key="2">
    <source>
        <dbReference type="Pfam" id="PF00857"/>
    </source>
</evidence>
<reference evidence="4" key="1">
    <citation type="journal article" date="2019" name="Int. J. Syst. Evol. Microbiol.">
        <title>The Global Catalogue of Microorganisms (GCM) 10K type strain sequencing project: providing services to taxonomists for standard genome sequencing and annotation.</title>
        <authorList>
            <consortium name="The Broad Institute Genomics Platform"/>
            <consortium name="The Broad Institute Genome Sequencing Center for Infectious Disease"/>
            <person name="Wu L."/>
            <person name="Ma J."/>
        </authorList>
    </citation>
    <scope>NUCLEOTIDE SEQUENCE [LARGE SCALE GENOMIC DNA]</scope>
    <source>
        <strain evidence="4">JCM 14370</strain>
    </source>
</reference>
<evidence type="ECO:0000256" key="1">
    <source>
        <dbReference type="ARBA" id="ARBA00022801"/>
    </source>
</evidence>
<dbReference type="InterPro" id="IPR000868">
    <property type="entry name" value="Isochorismatase-like_dom"/>
</dbReference>
<feature type="domain" description="Isochorismatase-like" evidence="2">
    <location>
        <begin position="10"/>
        <end position="183"/>
    </location>
</feature>
<protein>
    <submittedName>
        <fullName evidence="3">Hydrolase</fullName>
    </submittedName>
</protein>
<evidence type="ECO:0000313" key="3">
    <source>
        <dbReference type="EMBL" id="GGJ40944.1"/>
    </source>
</evidence>
<evidence type="ECO:0000313" key="4">
    <source>
        <dbReference type="Proteomes" id="UP000632222"/>
    </source>
</evidence>
<keyword evidence="4" id="KW-1185">Reference proteome</keyword>
<comment type="caution">
    <text evidence="3">The sequence shown here is derived from an EMBL/GenBank/DDBJ whole genome shotgun (WGS) entry which is preliminary data.</text>
</comment>
<dbReference type="GO" id="GO:0016787">
    <property type="term" value="F:hydrolase activity"/>
    <property type="evidence" value="ECO:0007669"/>
    <property type="project" value="UniProtKB-KW"/>
</dbReference>
<accession>A0ABQ2D145</accession>
<dbReference type="SUPFAM" id="SSF52499">
    <property type="entry name" value="Isochorismatase-like hydrolases"/>
    <property type="match status" value="1"/>
</dbReference>
<dbReference type="NCBIfam" id="NF008517">
    <property type="entry name" value="PRK11440.1"/>
    <property type="match status" value="1"/>
</dbReference>
<dbReference type="EMBL" id="BMOD01000010">
    <property type="protein sequence ID" value="GGJ40944.1"/>
    <property type="molecule type" value="Genomic_DNA"/>
</dbReference>
<dbReference type="InterPro" id="IPR050272">
    <property type="entry name" value="Isochorismatase-like_hydrls"/>
</dbReference>
<dbReference type="CDD" id="cd00431">
    <property type="entry name" value="cysteine_hydrolases"/>
    <property type="match status" value="1"/>
</dbReference>
<dbReference type="PANTHER" id="PTHR43540:SF7">
    <property type="entry name" value="ISOCHORISMATASE FAMILY PROTEIN YECD"/>
    <property type="match status" value="1"/>
</dbReference>
<gene>
    <name evidence="3" type="ORF">GCM10008938_28720</name>
</gene>
<name>A0ABQ2D145_9DEIO</name>
<sequence>MTITALDSRTALVLIDLQKGIVRLPTAHPADAVVSKAAELAAAFRKQGLPVVLVHVTFAADGGDALKPRADHPRPPMTLPADFADFAEELQLQDSDIVVTKHHWSAFYGTDLELHLRRRGITGIVLGGISTSVGVESTAREAHDRAFNVTIASDALTDLHLPSHEHSLTQIFPRLAEVGTTEEILAVLAANHLQPA</sequence>
<dbReference type="Proteomes" id="UP000632222">
    <property type="component" value="Unassembled WGS sequence"/>
</dbReference>
<proteinExistence type="predicted"/>
<keyword evidence="1 3" id="KW-0378">Hydrolase</keyword>
<dbReference type="InterPro" id="IPR036380">
    <property type="entry name" value="Isochorismatase-like_sf"/>
</dbReference>